<reference evidence="2" key="1">
    <citation type="journal article" date="2015" name="Genome Announc.">
        <title>Genome sequence of the AIDS-associated pathogen Penicillium marneffei (ATCC18224) and its near taxonomic relative Talaromyces stipitatus (ATCC10500).</title>
        <authorList>
            <person name="Nierman W.C."/>
            <person name="Fedorova-Abrams N.D."/>
            <person name="Andrianopoulos A."/>
        </authorList>
    </citation>
    <scope>NUCLEOTIDE SEQUENCE [LARGE SCALE GENOMIC DNA]</scope>
    <source>
        <strain evidence="2">ATCC 18224 / CBS 334.59 / QM 7333</strain>
    </source>
</reference>
<evidence type="ECO:0000313" key="2">
    <source>
        <dbReference type="Proteomes" id="UP000001294"/>
    </source>
</evidence>
<accession>B6QIL5</accession>
<protein>
    <submittedName>
        <fullName evidence="1">Uncharacterized protein</fullName>
    </submittedName>
</protein>
<dbReference type="VEuPathDB" id="FungiDB:PMAA_097990"/>
<organism evidence="1 2">
    <name type="scientific">Talaromyces marneffei (strain ATCC 18224 / CBS 334.59 / QM 7333)</name>
    <name type="common">Penicillium marneffei</name>
    <dbReference type="NCBI Taxonomy" id="441960"/>
    <lineage>
        <taxon>Eukaryota</taxon>
        <taxon>Fungi</taxon>
        <taxon>Dikarya</taxon>
        <taxon>Ascomycota</taxon>
        <taxon>Pezizomycotina</taxon>
        <taxon>Eurotiomycetes</taxon>
        <taxon>Eurotiomycetidae</taxon>
        <taxon>Eurotiales</taxon>
        <taxon>Trichocomaceae</taxon>
        <taxon>Talaromyces</taxon>
        <taxon>Talaromyces sect. Talaromyces</taxon>
    </lineage>
</organism>
<evidence type="ECO:0000313" key="1">
    <source>
        <dbReference type="EMBL" id="EEA23210.1"/>
    </source>
</evidence>
<dbReference type="AlphaFoldDB" id="B6QIL5"/>
<gene>
    <name evidence="1" type="ORF">PMAA_097990</name>
</gene>
<dbReference type="EMBL" id="DS995902">
    <property type="protein sequence ID" value="EEA23210.1"/>
    <property type="molecule type" value="Genomic_DNA"/>
</dbReference>
<dbReference type="Proteomes" id="UP000001294">
    <property type="component" value="Unassembled WGS sequence"/>
</dbReference>
<proteinExistence type="predicted"/>
<sequence length="72" mass="8453">MAVDTDRPDGGNALRRWYIKRGFVERGRLEKIGFKKGRCTYLLNVDLTKFLIKIDTIFLQYSLNQLDTKDQV</sequence>
<keyword evidence="2" id="KW-1185">Reference proteome</keyword>
<dbReference type="HOGENOM" id="CLU_2722983_0_0_1"/>
<name>B6QIL5_TALMQ</name>
<dbReference type="PhylomeDB" id="B6QIL5"/>
<dbReference type="STRING" id="441960.B6QIL5"/>